<name>A0A6A5SBA1_9PLEO</name>
<dbReference type="AlphaFoldDB" id="A0A6A5SBA1"/>
<evidence type="ECO:0000313" key="2">
    <source>
        <dbReference type="EMBL" id="KAF1937029.1"/>
    </source>
</evidence>
<feature type="region of interest" description="Disordered" evidence="1">
    <location>
        <begin position="1"/>
        <end position="30"/>
    </location>
</feature>
<evidence type="ECO:0008006" key="4">
    <source>
        <dbReference type="Google" id="ProtNLM"/>
    </source>
</evidence>
<accession>A0A6A5SBA1</accession>
<sequence length="147" mass="16780">MDWEPTRTQSASINRPRKRAVWASKEERTKRKENNLCLQCGEPGYFISRCTMGPAGRPTHQPRRILPRKTSPARETEDSCPKAQAELIIGIGGTSTWMDTAVKLRIDIEGHKEIIWAYELKGDEQYDLILGRPWMDRHCVTLKASGT</sequence>
<protein>
    <recommendedName>
        <fullName evidence="4">CCHC-type domain-containing protein</fullName>
    </recommendedName>
</protein>
<feature type="compositionally biased region" description="Polar residues" evidence="1">
    <location>
        <begin position="1"/>
        <end position="13"/>
    </location>
</feature>
<feature type="region of interest" description="Disordered" evidence="1">
    <location>
        <begin position="53"/>
        <end position="80"/>
    </location>
</feature>
<gene>
    <name evidence="2" type="ORF">EJ02DRAFT_357743</name>
</gene>
<reference evidence="2" key="1">
    <citation type="journal article" date="2020" name="Stud. Mycol.">
        <title>101 Dothideomycetes genomes: a test case for predicting lifestyles and emergence of pathogens.</title>
        <authorList>
            <person name="Haridas S."/>
            <person name="Albert R."/>
            <person name="Binder M."/>
            <person name="Bloem J."/>
            <person name="Labutti K."/>
            <person name="Salamov A."/>
            <person name="Andreopoulos B."/>
            <person name="Baker S."/>
            <person name="Barry K."/>
            <person name="Bills G."/>
            <person name="Bluhm B."/>
            <person name="Cannon C."/>
            <person name="Castanera R."/>
            <person name="Culley D."/>
            <person name="Daum C."/>
            <person name="Ezra D."/>
            <person name="Gonzalez J."/>
            <person name="Henrissat B."/>
            <person name="Kuo A."/>
            <person name="Liang C."/>
            <person name="Lipzen A."/>
            <person name="Lutzoni F."/>
            <person name="Magnuson J."/>
            <person name="Mondo S."/>
            <person name="Nolan M."/>
            <person name="Ohm R."/>
            <person name="Pangilinan J."/>
            <person name="Park H.-J."/>
            <person name="Ramirez L."/>
            <person name="Alfaro M."/>
            <person name="Sun H."/>
            <person name="Tritt A."/>
            <person name="Yoshinaga Y."/>
            <person name="Zwiers L.-H."/>
            <person name="Turgeon B."/>
            <person name="Goodwin S."/>
            <person name="Spatafora J."/>
            <person name="Crous P."/>
            <person name="Grigoriev I."/>
        </authorList>
    </citation>
    <scope>NUCLEOTIDE SEQUENCE</scope>
    <source>
        <strain evidence="2">CBS 161.51</strain>
    </source>
</reference>
<evidence type="ECO:0000313" key="3">
    <source>
        <dbReference type="Proteomes" id="UP000800038"/>
    </source>
</evidence>
<keyword evidence="3" id="KW-1185">Reference proteome</keyword>
<organism evidence="2 3">
    <name type="scientific">Clathrospora elynae</name>
    <dbReference type="NCBI Taxonomy" id="706981"/>
    <lineage>
        <taxon>Eukaryota</taxon>
        <taxon>Fungi</taxon>
        <taxon>Dikarya</taxon>
        <taxon>Ascomycota</taxon>
        <taxon>Pezizomycotina</taxon>
        <taxon>Dothideomycetes</taxon>
        <taxon>Pleosporomycetidae</taxon>
        <taxon>Pleosporales</taxon>
        <taxon>Diademaceae</taxon>
        <taxon>Clathrospora</taxon>
    </lineage>
</organism>
<evidence type="ECO:0000256" key="1">
    <source>
        <dbReference type="SAM" id="MobiDB-lite"/>
    </source>
</evidence>
<proteinExistence type="predicted"/>
<dbReference type="Proteomes" id="UP000800038">
    <property type="component" value="Unassembled WGS sequence"/>
</dbReference>
<dbReference type="OrthoDB" id="5599418at2759"/>
<dbReference type="EMBL" id="ML976157">
    <property type="protein sequence ID" value="KAF1937029.1"/>
    <property type="molecule type" value="Genomic_DNA"/>
</dbReference>